<dbReference type="InterPro" id="IPR003718">
    <property type="entry name" value="OsmC/Ohr_fam"/>
</dbReference>
<accession>A0A511RKS2</accession>
<dbReference type="PANTHER" id="PTHR34352">
    <property type="entry name" value="PROTEIN YHFA"/>
    <property type="match status" value="1"/>
</dbReference>
<evidence type="ECO:0008006" key="3">
    <source>
        <dbReference type="Google" id="ProtNLM"/>
    </source>
</evidence>
<evidence type="ECO:0000313" key="1">
    <source>
        <dbReference type="EMBL" id="GEM90250.1"/>
    </source>
</evidence>
<dbReference type="Pfam" id="PF02566">
    <property type="entry name" value="OsmC"/>
    <property type="match status" value="1"/>
</dbReference>
<sequence length="141" mass="15581">MGEKRTVVIEQLCEKRFAAHNENDRTVIVDGASPAVSLRPMELLLAALGGCTAYDVVDIMKKKRTPLARYRVEVTGERAEKHPRRYTHIHVVHVGAGEGVTEKQFAQAVRLSHEKFCSASANLNAEITWEVRLEDAADAGA</sequence>
<dbReference type="AlphaFoldDB" id="A0A511RKS2"/>
<dbReference type="InterPro" id="IPR015946">
    <property type="entry name" value="KH_dom-like_a/b"/>
</dbReference>
<dbReference type="SUPFAM" id="SSF82784">
    <property type="entry name" value="OsmC-like"/>
    <property type="match status" value="1"/>
</dbReference>
<comment type="caution">
    <text evidence="1">The sequence shown here is derived from an EMBL/GenBank/DDBJ whole genome shotgun (WGS) entry which is preliminary data.</text>
</comment>
<dbReference type="EMBL" id="BJXN01000011">
    <property type="protein sequence ID" value="GEM90250.1"/>
    <property type="molecule type" value="Genomic_DNA"/>
</dbReference>
<reference evidence="1 2" key="1">
    <citation type="submission" date="2019-07" db="EMBL/GenBank/DDBJ databases">
        <title>Whole genome shotgun sequence of Oceanithermus desulfurans NBRC 100063.</title>
        <authorList>
            <person name="Hosoyama A."/>
            <person name="Uohara A."/>
            <person name="Ohji S."/>
            <person name="Ichikawa N."/>
        </authorList>
    </citation>
    <scope>NUCLEOTIDE SEQUENCE [LARGE SCALE GENOMIC DNA]</scope>
    <source>
        <strain evidence="1 2">NBRC 100063</strain>
    </source>
</reference>
<dbReference type="OrthoDB" id="9804010at2"/>
<name>A0A511RKS2_9DEIN</name>
<dbReference type="InterPro" id="IPR036102">
    <property type="entry name" value="OsmC/Ohrsf"/>
</dbReference>
<proteinExistence type="predicted"/>
<organism evidence="1 2">
    <name type="scientific">Oceanithermus desulfurans NBRC 100063</name>
    <dbReference type="NCBI Taxonomy" id="1227550"/>
    <lineage>
        <taxon>Bacteria</taxon>
        <taxon>Thermotogati</taxon>
        <taxon>Deinococcota</taxon>
        <taxon>Deinococci</taxon>
        <taxon>Thermales</taxon>
        <taxon>Thermaceae</taxon>
        <taxon>Oceanithermus</taxon>
    </lineage>
</organism>
<dbReference type="Gene3D" id="3.30.300.20">
    <property type="match status" value="1"/>
</dbReference>
<dbReference type="PANTHER" id="PTHR34352:SF1">
    <property type="entry name" value="PROTEIN YHFA"/>
    <property type="match status" value="1"/>
</dbReference>
<evidence type="ECO:0000313" key="2">
    <source>
        <dbReference type="Proteomes" id="UP000321827"/>
    </source>
</evidence>
<protein>
    <recommendedName>
        <fullName evidence="3">Osmotically inducible protein OsmC</fullName>
    </recommendedName>
</protein>
<dbReference type="RefSeq" id="WP_147147835.1">
    <property type="nucleotide sequence ID" value="NZ_BJXN01000011.1"/>
</dbReference>
<dbReference type="Proteomes" id="UP000321827">
    <property type="component" value="Unassembled WGS sequence"/>
</dbReference>
<gene>
    <name evidence="1" type="ORF">ODE01S_16840</name>
</gene>